<keyword evidence="1" id="KW-0812">Transmembrane</keyword>
<proteinExistence type="predicted"/>
<evidence type="ECO:0000256" key="1">
    <source>
        <dbReference type="SAM" id="Phobius"/>
    </source>
</evidence>
<gene>
    <name evidence="2" type="ORF">GCM10017781_14590</name>
    <name evidence="3" type="ORF">HNQ07_001779</name>
</gene>
<accession>A0A7W8KDS9</accession>
<dbReference type="GO" id="GO:0016746">
    <property type="term" value="F:acyltransferase activity"/>
    <property type="evidence" value="ECO:0007669"/>
    <property type="project" value="UniProtKB-KW"/>
</dbReference>
<keyword evidence="3" id="KW-0808">Transferase</keyword>
<evidence type="ECO:0000313" key="5">
    <source>
        <dbReference type="Proteomes" id="UP000619376"/>
    </source>
</evidence>
<keyword evidence="3" id="KW-0449">Lipoprotein</keyword>
<feature type="transmembrane region" description="Helical" evidence="1">
    <location>
        <begin position="61"/>
        <end position="84"/>
    </location>
</feature>
<dbReference type="AlphaFoldDB" id="A0A7W8KDS9"/>
<reference evidence="2" key="1">
    <citation type="journal article" date="2014" name="Int. J. Syst. Evol. Microbiol.">
        <title>Complete genome of a new Firmicutes species belonging to the dominant human colonic microbiota ('Ruminococcus bicirculans') reveals two chromosomes and a selective capacity to utilize plant glucans.</title>
        <authorList>
            <consortium name="NISC Comparative Sequencing Program"/>
            <person name="Wegmann U."/>
            <person name="Louis P."/>
            <person name="Goesmann A."/>
            <person name="Henrissat B."/>
            <person name="Duncan S.H."/>
            <person name="Flint H.J."/>
        </authorList>
    </citation>
    <scope>NUCLEOTIDE SEQUENCE</scope>
    <source>
        <strain evidence="2">CGMCC 1.18437</strain>
    </source>
</reference>
<keyword evidence="1" id="KW-1133">Transmembrane helix</keyword>
<feature type="transmembrane region" description="Helical" evidence="1">
    <location>
        <begin position="6"/>
        <end position="23"/>
    </location>
</feature>
<protein>
    <submittedName>
        <fullName evidence="3">Apolipoprotein N-acyltransferase</fullName>
    </submittedName>
</protein>
<keyword evidence="3" id="KW-0012">Acyltransferase</keyword>
<evidence type="ECO:0000313" key="2">
    <source>
        <dbReference type="EMBL" id="GHF39156.1"/>
    </source>
</evidence>
<feature type="transmembrane region" description="Helical" evidence="1">
    <location>
        <begin position="30"/>
        <end position="49"/>
    </location>
</feature>
<name>A0A7W8KDS9_9DEIO</name>
<dbReference type="EMBL" id="JACHFK010000003">
    <property type="protein sequence ID" value="MBB5376322.1"/>
    <property type="molecule type" value="Genomic_DNA"/>
</dbReference>
<evidence type="ECO:0000313" key="3">
    <source>
        <dbReference type="EMBL" id="MBB5376322.1"/>
    </source>
</evidence>
<evidence type="ECO:0000313" key="4">
    <source>
        <dbReference type="Proteomes" id="UP000539473"/>
    </source>
</evidence>
<sequence>MGHPALAAGVQLLVMVAVFLLVGERRFASVYGSLLGTGLALFGAWWVAVNWRRFRAHRLRVGWAVVAVLASGTGLTCFGLFLLWRALSGQLR</sequence>
<comment type="caution">
    <text evidence="3">The sequence shown here is derived from an EMBL/GenBank/DDBJ whole genome shotgun (WGS) entry which is preliminary data.</text>
</comment>
<dbReference type="EMBL" id="BNAJ01000003">
    <property type="protein sequence ID" value="GHF39156.1"/>
    <property type="molecule type" value="Genomic_DNA"/>
</dbReference>
<dbReference type="Proteomes" id="UP000539473">
    <property type="component" value="Unassembled WGS sequence"/>
</dbReference>
<keyword evidence="5" id="KW-1185">Reference proteome</keyword>
<dbReference type="Proteomes" id="UP000619376">
    <property type="component" value="Unassembled WGS sequence"/>
</dbReference>
<dbReference type="RefSeq" id="WP_184110773.1">
    <property type="nucleotide sequence ID" value="NZ_BNAJ01000003.1"/>
</dbReference>
<reference evidence="3 4" key="3">
    <citation type="submission" date="2020-08" db="EMBL/GenBank/DDBJ databases">
        <title>Genomic Encyclopedia of Type Strains, Phase IV (KMG-IV): sequencing the most valuable type-strain genomes for metagenomic binning, comparative biology and taxonomic classification.</title>
        <authorList>
            <person name="Goeker M."/>
        </authorList>
    </citation>
    <scope>NUCLEOTIDE SEQUENCE [LARGE SCALE GENOMIC DNA]</scope>
    <source>
        <strain evidence="3 4">DSM 27521</strain>
    </source>
</reference>
<reference evidence="2" key="4">
    <citation type="submission" date="2024-05" db="EMBL/GenBank/DDBJ databases">
        <authorList>
            <person name="Sun Q."/>
            <person name="Zhou Y."/>
        </authorList>
    </citation>
    <scope>NUCLEOTIDE SEQUENCE</scope>
    <source>
        <strain evidence="2">CGMCC 1.18437</strain>
    </source>
</reference>
<keyword evidence="1" id="KW-0472">Membrane</keyword>
<organism evidence="3 4">
    <name type="scientific">Deinococcus metalli</name>
    <dbReference type="NCBI Taxonomy" id="1141878"/>
    <lineage>
        <taxon>Bacteria</taxon>
        <taxon>Thermotogati</taxon>
        <taxon>Deinococcota</taxon>
        <taxon>Deinococci</taxon>
        <taxon>Deinococcales</taxon>
        <taxon>Deinococcaceae</taxon>
        <taxon>Deinococcus</taxon>
    </lineage>
</organism>
<reference evidence="5" key="2">
    <citation type="journal article" date="2019" name="Int. J. Syst. Evol. Microbiol.">
        <title>The Global Catalogue of Microorganisms (GCM) 10K type strain sequencing project: providing services to taxonomists for standard genome sequencing and annotation.</title>
        <authorList>
            <consortium name="The Broad Institute Genomics Platform"/>
            <consortium name="The Broad Institute Genome Sequencing Center for Infectious Disease"/>
            <person name="Wu L."/>
            <person name="Ma J."/>
        </authorList>
    </citation>
    <scope>NUCLEOTIDE SEQUENCE [LARGE SCALE GENOMIC DNA]</scope>
    <source>
        <strain evidence="5">CGMCC 1.18437</strain>
    </source>
</reference>